<organism evidence="1 2">
    <name type="scientific">Streptomyces afghaniensis 772</name>
    <dbReference type="NCBI Taxonomy" id="1283301"/>
    <lineage>
        <taxon>Bacteria</taxon>
        <taxon>Bacillati</taxon>
        <taxon>Actinomycetota</taxon>
        <taxon>Actinomycetes</taxon>
        <taxon>Kitasatosporales</taxon>
        <taxon>Streptomycetaceae</taxon>
        <taxon>Streptomyces</taxon>
    </lineage>
</organism>
<keyword evidence="2" id="KW-1185">Reference proteome</keyword>
<sequence length="58" mass="6229">MTPVPVFTGVGVSRWGVRAYGSSRSPWVLSQGLSVTAGVRPGGRRVRRVAKDRANMAM</sequence>
<dbReference type="Proteomes" id="UP000015001">
    <property type="component" value="Unassembled WGS sequence"/>
</dbReference>
<proteinExistence type="predicted"/>
<dbReference type="AlphaFoldDB" id="S4MIR2"/>
<name>S4MIR2_9ACTN</name>
<dbReference type="EMBL" id="AOPY01001419">
    <property type="protein sequence ID" value="EPJ39433.1"/>
    <property type="molecule type" value="Genomic_DNA"/>
</dbReference>
<comment type="caution">
    <text evidence="1">The sequence shown here is derived from an EMBL/GenBank/DDBJ whole genome shotgun (WGS) entry which is preliminary data.</text>
</comment>
<gene>
    <name evidence="1" type="ORF">STAFG_3509</name>
</gene>
<evidence type="ECO:0000313" key="2">
    <source>
        <dbReference type="Proteomes" id="UP000015001"/>
    </source>
</evidence>
<dbReference type="HOGENOM" id="CLU_2977124_0_0_11"/>
<reference evidence="1 2" key="1">
    <citation type="submission" date="2013-02" db="EMBL/GenBank/DDBJ databases">
        <title>Draft Genome Sequence of Streptomyces afghaniensis, Which Produces Compounds of the Julimycin B-Complex.</title>
        <authorList>
            <person name="Gruening B.A."/>
            <person name="Praeg A."/>
            <person name="Erxleben A."/>
            <person name="Guenther S."/>
            <person name="Fiedler H.-P."/>
            <person name="Goodfellow M."/>
            <person name="Mueller M."/>
        </authorList>
    </citation>
    <scope>NUCLEOTIDE SEQUENCE [LARGE SCALE GENOMIC DNA]</scope>
    <source>
        <strain evidence="1 2">772</strain>
    </source>
</reference>
<protein>
    <submittedName>
        <fullName evidence="1">Uncharacterized protein</fullName>
    </submittedName>
</protein>
<evidence type="ECO:0000313" key="1">
    <source>
        <dbReference type="EMBL" id="EPJ39433.1"/>
    </source>
</evidence>
<accession>S4MIR2</accession>